<keyword evidence="3 7" id="KW-0812">Transmembrane</keyword>
<dbReference type="RefSeq" id="WP_176005836.1">
    <property type="nucleotide sequence ID" value="NZ_JABWMI010000010.1"/>
</dbReference>
<keyword evidence="6 7" id="KW-0472">Membrane</keyword>
<keyword evidence="5 7" id="KW-1133">Transmembrane helix</keyword>
<evidence type="ECO:0000256" key="1">
    <source>
        <dbReference type="ARBA" id="ARBA00004141"/>
    </source>
</evidence>
<dbReference type="GO" id="GO:0004252">
    <property type="term" value="F:serine-type endopeptidase activity"/>
    <property type="evidence" value="ECO:0007669"/>
    <property type="project" value="InterPro"/>
</dbReference>
<comment type="similarity">
    <text evidence="2">Belongs to the peptidase S54 family.</text>
</comment>
<gene>
    <name evidence="9" type="ORF">HZF10_08865</name>
</gene>
<feature type="transmembrane region" description="Helical" evidence="7">
    <location>
        <begin position="187"/>
        <end position="210"/>
    </location>
</feature>
<keyword evidence="10" id="KW-1185">Reference proteome</keyword>
<feature type="transmembrane region" description="Helical" evidence="7">
    <location>
        <begin position="86"/>
        <end position="109"/>
    </location>
</feature>
<dbReference type="GO" id="GO:0006508">
    <property type="term" value="P:proteolysis"/>
    <property type="evidence" value="ECO:0007669"/>
    <property type="project" value="UniProtKB-KW"/>
</dbReference>
<keyword evidence="4" id="KW-0378">Hydrolase</keyword>
<comment type="subcellular location">
    <subcellularLocation>
        <location evidence="1">Membrane</location>
        <topology evidence="1">Multi-pass membrane protein</topology>
    </subcellularLocation>
</comment>
<dbReference type="PANTHER" id="PTHR43731:SF14">
    <property type="entry name" value="PRESENILIN-ASSOCIATED RHOMBOID-LIKE PROTEIN, MITOCHONDRIAL"/>
    <property type="match status" value="1"/>
</dbReference>
<evidence type="ECO:0000259" key="8">
    <source>
        <dbReference type="Pfam" id="PF01694"/>
    </source>
</evidence>
<name>A0A7Y9C737_9FLAO</name>
<dbReference type="InterPro" id="IPR050925">
    <property type="entry name" value="Rhomboid_protease_S54"/>
</dbReference>
<feature type="domain" description="Peptidase S54 rhomboid" evidence="8">
    <location>
        <begin position="43"/>
        <end position="105"/>
    </location>
</feature>
<evidence type="ECO:0000256" key="5">
    <source>
        <dbReference type="ARBA" id="ARBA00022989"/>
    </source>
</evidence>
<feature type="transmembrane region" description="Helical" evidence="7">
    <location>
        <begin position="217"/>
        <end position="236"/>
    </location>
</feature>
<evidence type="ECO:0000256" key="7">
    <source>
        <dbReference type="SAM" id="Phobius"/>
    </source>
</evidence>
<reference evidence="9 10" key="1">
    <citation type="submission" date="2020-07" db="EMBL/GenBank/DDBJ databases">
        <authorList>
            <person name="Sun Q."/>
        </authorList>
    </citation>
    <scope>NUCLEOTIDE SEQUENCE [LARGE SCALE GENOMIC DNA]</scope>
    <source>
        <strain evidence="9 10">MAH-1</strain>
    </source>
</reference>
<dbReference type="InterPro" id="IPR035952">
    <property type="entry name" value="Rhomboid-like_sf"/>
</dbReference>
<evidence type="ECO:0000256" key="2">
    <source>
        <dbReference type="ARBA" id="ARBA00009045"/>
    </source>
</evidence>
<comment type="caution">
    <text evidence="9">The sequence shown here is derived from an EMBL/GenBank/DDBJ whole genome shotgun (WGS) entry which is preliminary data.</text>
</comment>
<feature type="transmembrane region" description="Helical" evidence="7">
    <location>
        <begin position="12"/>
        <end position="32"/>
    </location>
</feature>
<accession>A0A7Y9C737</accession>
<dbReference type="Pfam" id="PF01694">
    <property type="entry name" value="Rhomboid"/>
    <property type="match status" value="2"/>
</dbReference>
<dbReference type="EMBL" id="JACBJI010000003">
    <property type="protein sequence ID" value="NYA71028.1"/>
    <property type="molecule type" value="Genomic_DNA"/>
</dbReference>
<feature type="domain" description="Peptidase S54 rhomboid" evidence="8">
    <location>
        <begin position="168"/>
        <end position="262"/>
    </location>
</feature>
<dbReference type="SUPFAM" id="SSF144091">
    <property type="entry name" value="Rhomboid-like"/>
    <property type="match status" value="1"/>
</dbReference>
<protein>
    <submittedName>
        <fullName evidence="9">Rhomboid family intramembrane serine protease</fullName>
    </submittedName>
</protein>
<evidence type="ECO:0000256" key="3">
    <source>
        <dbReference type="ARBA" id="ARBA00022692"/>
    </source>
</evidence>
<dbReference type="InterPro" id="IPR022764">
    <property type="entry name" value="Peptidase_S54_rhomboid_dom"/>
</dbReference>
<dbReference type="Gene3D" id="1.20.1540.10">
    <property type="entry name" value="Rhomboid-like"/>
    <property type="match status" value="1"/>
</dbReference>
<dbReference type="AlphaFoldDB" id="A0A7Y9C737"/>
<organism evidence="9 10">
    <name type="scientific">Flavobacterium agri</name>
    <dbReference type="NCBI Taxonomy" id="2743471"/>
    <lineage>
        <taxon>Bacteria</taxon>
        <taxon>Pseudomonadati</taxon>
        <taxon>Bacteroidota</taxon>
        <taxon>Flavobacteriia</taxon>
        <taxon>Flavobacteriales</taxon>
        <taxon>Flavobacteriaceae</taxon>
        <taxon>Flavobacterium</taxon>
    </lineage>
</organism>
<evidence type="ECO:0000313" key="10">
    <source>
        <dbReference type="Proteomes" id="UP000535020"/>
    </source>
</evidence>
<feature type="transmembrane region" description="Helical" evidence="7">
    <location>
        <begin position="242"/>
        <end position="261"/>
    </location>
</feature>
<keyword evidence="9" id="KW-0645">Protease</keyword>
<dbReference type="PANTHER" id="PTHR43731">
    <property type="entry name" value="RHOMBOID PROTEASE"/>
    <property type="match status" value="1"/>
</dbReference>
<dbReference type="GO" id="GO:0016020">
    <property type="term" value="C:membrane"/>
    <property type="evidence" value="ECO:0007669"/>
    <property type="project" value="UniProtKB-SubCell"/>
</dbReference>
<sequence>MMPITPVVKQLLIINILFFVGSQLVPQAYDYLSLYYFDNDQFHFWQLLTHMFMHAPISNIGHIMFNMFALYMFGSSLEHFWGGKRFIFFYISCGLGAAALQLLINYISIQQTLEPAAYLNLSHRELYEIFNTDFRQGTSYTSELLLPKIEEILRTGHPGVSLTQESLSAIFNAAIESKGVMVGASGAIYGLLVAFAFMFPNAEMFIIFLPIPIKAKYFVPVLIGFDLVSGISSTWFGTGSNIAHFAHVGGALFGFIMMWYWRKNRFNHNRWN</sequence>
<feature type="transmembrane region" description="Helical" evidence="7">
    <location>
        <begin position="52"/>
        <end position="74"/>
    </location>
</feature>
<evidence type="ECO:0000256" key="6">
    <source>
        <dbReference type="ARBA" id="ARBA00023136"/>
    </source>
</evidence>
<evidence type="ECO:0000256" key="4">
    <source>
        <dbReference type="ARBA" id="ARBA00022801"/>
    </source>
</evidence>
<dbReference type="Proteomes" id="UP000535020">
    <property type="component" value="Unassembled WGS sequence"/>
</dbReference>
<evidence type="ECO:0000313" key="9">
    <source>
        <dbReference type="EMBL" id="NYA71028.1"/>
    </source>
</evidence>
<proteinExistence type="inferred from homology"/>